<evidence type="ECO:0000259" key="2">
    <source>
        <dbReference type="Pfam" id="PF12456"/>
    </source>
</evidence>
<dbReference type="EMBL" id="KB007870">
    <property type="protein sequence ID" value="ELR22797.1"/>
    <property type="molecule type" value="Genomic_DNA"/>
</dbReference>
<reference evidence="3 4" key="1">
    <citation type="journal article" date="2013" name="Genome Biol.">
        <title>Genome of Acanthamoeba castellanii highlights extensive lateral gene transfer and early evolution of tyrosine kinase signaling.</title>
        <authorList>
            <person name="Clarke M."/>
            <person name="Lohan A.J."/>
            <person name="Liu B."/>
            <person name="Lagkouvardos I."/>
            <person name="Roy S."/>
            <person name="Zafar N."/>
            <person name="Bertelli C."/>
            <person name="Schilde C."/>
            <person name="Kianianmomeni A."/>
            <person name="Burglin T.R."/>
            <person name="Frech C."/>
            <person name="Turcotte B."/>
            <person name="Kopec K.O."/>
            <person name="Synnott J.M."/>
            <person name="Choo C."/>
            <person name="Paponov I."/>
            <person name="Finkler A."/>
            <person name="Soon Heng Tan C."/>
            <person name="Hutchins A.P."/>
            <person name="Weinmeier T."/>
            <person name="Rattei T."/>
            <person name="Chu J.S."/>
            <person name="Gimenez G."/>
            <person name="Irimia M."/>
            <person name="Rigden D.J."/>
            <person name="Fitzpatrick D.A."/>
            <person name="Lorenzo-Morales J."/>
            <person name="Bateman A."/>
            <person name="Chiu C.H."/>
            <person name="Tang P."/>
            <person name="Hegemann P."/>
            <person name="Fromm H."/>
            <person name="Raoult D."/>
            <person name="Greub G."/>
            <person name="Miranda-Saavedra D."/>
            <person name="Chen N."/>
            <person name="Nash P."/>
            <person name="Ginger M.L."/>
            <person name="Horn M."/>
            <person name="Schaap P."/>
            <person name="Caler L."/>
            <person name="Loftus B."/>
        </authorList>
    </citation>
    <scope>NUCLEOTIDE SEQUENCE [LARGE SCALE GENOMIC DNA]</scope>
    <source>
        <strain evidence="3 4">Neff</strain>
    </source>
</reference>
<feature type="compositionally biased region" description="Low complexity" evidence="1">
    <location>
        <begin position="558"/>
        <end position="575"/>
    </location>
</feature>
<feature type="compositionally biased region" description="Low complexity" evidence="1">
    <location>
        <begin position="232"/>
        <end position="244"/>
    </location>
</feature>
<evidence type="ECO:0000313" key="3">
    <source>
        <dbReference type="EMBL" id="ELR22797.1"/>
    </source>
</evidence>
<organism evidence="3 4">
    <name type="scientific">Acanthamoeba castellanii (strain ATCC 30010 / Neff)</name>
    <dbReference type="NCBI Taxonomy" id="1257118"/>
    <lineage>
        <taxon>Eukaryota</taxon>
        <taxon>Amoebozoa</taxon>
        <taxon>Discosea</taxon>
        <taxon>Longamoebia</taxon>
        <taxon>Centramoebida</taxon>
        <taxon>Acanthamoebidae</taxon>
        <taxon>Acanthamoeba</taxon>
    </lineage>
</organism>
<feature type="domain" description="Inositol phosphatase" evidence="2">
    <location>
        <begin position="341"/>
        <end position="421"/>
    </location>
</feature>
<feature type="compositionally biased region" description="Acidic residues" evidence="1">
    <location>
        <begin position="170"/>
        <end position="179"/>
    </location>
</feature>
<keyword evidence="4" id="KW-1185">Reference proteome</keyword>
<sequence>MEEGTVSPARDDSRAPAAAEAASLVVVFGGTTCAATTTTRLVVRAAAEAEGHVAWRPATPPLFHAPYFPTPAPAQKKRKRRRKGSPAAPGHQQQERGHDDDDAAGGTSTSTTSNDGGEQGSSPAEQTVEQKMERALGALRPVFHACPAAPSLQATAAIADDHHGHHHHEEEEEEEDEGQDEARQLDDGGESAPAAKRPRMNAAAAEEEGADDDGGKKGAPPPPPPPAPPPGTAAAVPPADASDGGWREAKALVTQDGEALLAWTALGASLQRFAGGGGGAEEDEEATPVDVWEAEAEGRAEAIMAGRVVRNDRWDREALLTALPGRTFVIPPRSAFLMSLWTEEQAQAIRACTAGLPASEPLLGGWVIVSINKRGLLQERVVVLSREAVYRCKYKYKEARLAHYKRIALTSLLGAYIGPYRSDHGRRPCGLCLLTNDKKAQPPPLSYNHPSTHFFSFPLTFSSSKPYHYFQALLPAGAPLELGREIIDDIVEMITEAWTDADEAATDDDQGAGFFVEETELAFPSSGGVTKVPVRKAYNTLRLGLRSPKDSSARRDQSASSSSSSPSLSSASPPSRRAHDD</sequence>
<dbReference type="OrthoDB" id="10012704at2759"/>
<feature type="compositionally biased region" description="Basic and acidic residues" evidence="1">
    <location>
        <begin position="547"/>
        <end position="557"/>
    </location>
</feature>
<feature type="region of interest" description="Disordered" evidence="1">
    <location>
        <begin position="545"/>
        <end position="581"/>
    </location>
</feature>
<feature type="region of interest" description="Disordered" evidence="1">
    <location>
        <begin position="58"/>
        <end position="128"/>
    </location>
</feature>
<feature type="compositionally biased region" description="Basic residues" evidence="1">
    <location>
        <begin position="75"/>
        <end position="84"/>
    </location>
</feature>
<dbReference type="KEGG" id="acan:ACA1_149850"/>
<gene>
    <name evidence="3" type="ORF">ACA1_149850</name>
</gene>
<protein>
    <recommendedName>
        <fullName evidence="2">Inositol phosphatase domain-containing protein</fullName>
    </recommendedName>
</protein>
<dbReference type="Pfam" id="PF12456">
    <property type="entry name" value="hSac2"/>
    <property type="match status" value="1"/>
</dbReference>
<proteinExistence type="predicted"/>
<feature type="region of interest" description="Disordered" evidence="1">
    <location>
        <begin position="161"/>
        <end position="245"/>
    </location>
</feature>
<evidence type="ECO:0000313" key="4">
    <source>
        <dbReference type="Proteomes" id="UP000011083"/>
    </source>
</evidence>
<evidence type="ECO:0000256" key="1">
    <source>
        <dbReference type="SAM" id="MobiDB-lite"/>
    </source>
</evidence>
<dbReference type="GeneID" id="14923756"/>
<dbReference type="VEuPathDB" id="AmoebaDB:ACA1_149850"/>
<dbReference type="AlphaFoldDB" id="L8HC29"/>
<name>L8HC29_ACACF</name>
<feature type="compositionally biased region" description="Low complexity" evidence="1">
    <location>
        <begin position="192"/>
        <end position="204"/>
    </location>
</feature>
<feature type="compositionally biased region" description="Low complexity" evidence="1">
    <location>
        <begin position="104"/>
        <end position="116"/>
    </location>
</feature>
<feature type="compositionally biased region" description="Pro residues" evidence="1">
    <location>
        <begin position="219"/>
        <end position="231"/>
    </location>
</feature>
<dbReference type="RefSeq" id="XP_004351574.1">
    <property type="nucleotide sequence ID" value="XM_004351522.1"/>
</dbReference>
<accession>L8HC29</accession>
<dbReference type="InterPro" id="IPR022158">
    <property type="entry name" value="Inositol_phosphatase"/>
</dbReference>
<dbReference type="Proteomes" id="UP000011083">
    <property type="component" value="Unassembled WGS sequence"/>
</dbReference>